<dbReference type="SUPFAM" id="SSF63867">
    <property type="entry name" value="MoeA C-terminal domain-like"/>
    <property type="match status" value="1"/>
</dbReference>
<dbReference type="InterPro" id="IPR036425">
    <property type="entry name" value="MoaB/Mog-like_dom_sf"/>
</dbReference>
<dbReference type="InterPro" id="IPR038987">
    <property type="entry name" value="MoeA-like"/>
</dbReference>
<dbReference type="SMART" id="SM00852">
    <property type="entry name" value="MoCF_biosynth"/>
    <property type="match status" value="1"/>
</dbReference>
<dbReference type="EMBL" id="WIXO01000001">
    <property type="protein sequence ID" value="MTE19454.1"/>
    <property type="molecule type" value="Genomic_DNA"/>
</dbReference>
<keyword evidence="11" id="KW-1185">Reference proteome</keyword>
<feature type="domain" description="MoaB/Mog" evidence="9">
    <location>
        <begin position="201"/>
        <end position="384"/>
    </location>
</feature>
<dbReference type="InterPro" id="IPR005110">
    <property type="entry name" value="MoeA_linker/N"/>
</dbReference>
<keyword evidence="5 7" id="KW-0501">Molybdenum cofactor biosynthesis</keyword>
<dbReference type="FunFam" id="2.170.190.11:FF:000004">
    <property type="entry name" value="Molybdopterin molybdenumtransferase"/>
    <property type="match status" value="1"/>
</dbReference>
<feature type="compositionally biased region" description="Basic and acidic residues" evidence="8">
    <location>
        <begin position="303"/>
        <end position="323"/>
    </location>
</feature>
<dbReference type="Gene3D" id="2.40.340.10">
    <property type="entry name" value="MoeA, C-terminal, domain IV"/>
    <property type="match status" value="1"/>
</dbReference>
<dbReference type="NCBIfam" id="TIGR00177">
    <property type="entry name" value="molyb_syn"/>
    <property type="match status" value="1"/>
</dbReference>
<keyword evidence="4 7" id="KW-0500">Molybdenum</keyword>
<proteinExistence type="inferred from homology"/>
<dbReference type="GO" id="GO:0006777">
    <property type="term" value="P:Mo-molybdopterin cofactor biosynthetic process"/>
    <property type="evidence" value="ECO:0007669"/>
    <property type="project" value="UniProtKB-UniRule"/>
</dbReference>
<dbReference type="NCBIfam" id="NF045515">
    <property type="entry name" value="Glp_gephyrin"/>
    <property type="match status" value="1"/>
</dbReference>
<dbReference type="InterPro" id="IPR036688">
    <property type="entry name" value="MoeA_C_domain_IV_sf"/>
</dbReference>
<name>A0A6G2BB55_9ACTN</name>
<dbReference type="Gene3D" id="3.40.980.10">
    <property type="entry name" value="MoaB/Mog-like domain"/>
    <property type="match status" value="1"/>
</dbReference>
<evidence type="ECO:0000256" key="2">
    <source>
        <dbReference type="ARBA" id="ARBA00005046"/>
    </source>
</evidence>
<evidence type="ECO:0000256" key="8">
    <source>
        <dbReference type="SAM" id="MobiDB-lite"/>
    </source>
</evidence>
<dbReference type="GO" id="GO:0005829">
    <property type="term" value="C:cytosol"/>
    <property type="evidence" value="ECO:0007669"/>
    <property type="project" value="TreeGrafter"/>
</dbReference>
<gene>
    <name evidence="10" type="ORF">F0L17_10005</name>
</gene>
<keyword evidence="7 10" id="KW-0808">Transferase</keyword>
<dbReference type="Gene3D" id="2.170.190.11">
    <property type="entry name" value="Molybdopterin biosynthesis moea protein, domain 3"/>
    <property type="match status" value="1"/>
</dbReference>
<dbReference type="RefSeq" id="WP_162466025.1">
    <property type="nucleotide sequence ID" value="NZ_WIXO01000001.1"/>
</dbReference>
<comment type="similarity">
    <text evidence="3 7">Belongs to the MoeA family.</text>
</comment>
<keyword evidence="7" id="KW-0460">Magnesium</keyword>
<evidence type="ECO:0000256" key="1">
    <source>
        <dbReference type="ARBA" id="ARBA00002901"/>
    </source>
</evidence>
<comment type="pathway">
    <text evidence="2 7">Cofactor biosynthesis; molybdopterin biosynthesis.</text>
</comment>
<evidence type="ECO:0000256" key="3">
    <source>
        <dbReference type="ARBA" id="ARBA00010763"/>
    </source>
</evidence>
<dbReference type="AlphaFoldDB" id="A0A6G2BB55"/>
<dbReference type="CDD" id="cd00887">
    <property type="entry name" value="MoeA"/>
    <property type="match status" value="1"/>
</dbReference>
<comment type="function">
    <text evidence="1 7">Catalyzes the insertion of molybdate into adenylated molybdopterin with the concomitant release of AMP.</text>
</comment>
<dbReference type="SUPFAM" id="SSF63882">
    <property type="entry name" value="MoeA N-terminal region -like"/>
    <property type="match status" value="1"/>
</dbReference>
<dbReference type="GO" id="GO:0046872">
    <property type="term" value="F:metal ion binding"/>
    <property type="evidence" value="ECO:0007669"/>
    <property type="project" value="UniProtKB-UniRule"/>
</dbReference>
<evidence type="ECO:0000256" key="5">
    <source>
        <dbReference type="ARBA" id="ARBA00023150"/>
    </source>
</evidence>
<comment type="caution">
    <text evidence="10">The sequence shown here is derived from an EMBL/GenBank/DDBJ whole genome shotgun (WGS) entry which is preliminary data.</text>
</comment>
<reference evidence="10 11" key="1">
    <citation type="submission" date="2019-11" db="EMBL/GenBank/DDBJ databases">
        <authorList>
            <person name="Yuan L."/>
        </authorList>
    </citation>
    <scope>NUCLEOTIDE SEQUENCE [LARGE SCALE GENOMIC DNA]</scope>
    <source>
        <strain evidence="10 11">TRM43335</strain>
    </source>
</reference>
<evidence type="ECO:0000313" key="11">
    <source>
        <dbReference type="Proteomes" id="UP000473014"/>
    </source>
</evidence>
<dbReference type="Pfam" id="PF03454">
    <property type="entry name" value="MoeA_C"/>
    <property type="match status" value="1"/>
</dbReference>
<sequence>MAGTWTVDDHLADVLRSVRPLEPIELHLLDAQGCVLVEDVLASVSLPPFDNSSMDGYAVRADDVAKASEDEPVVLEVVGDVAAGSGTVPDVGPGRAARVMTGAPLPPGADAVVPVEWTDGGTGGGPVDTMAAHSADPSGAGGEVRVHRPVEARQYVRDKGGDLRAGAVALEAGTILGPAQIGLLAAVGRATVRVRPRPRVVVLSTGSELVRPGLPLGPGRIHDSNSYVLTAAARAAGAIAYRVDAVADDATTLRTVIEDQLVRADAIVTSGGVSVGAYDVVKEALTDLAGTALGGGLPEESDDRDRGRDGDGDGHEDGPDREKGRRKPPPPTRSVEFRRLAMQPGKPQGFGLVGPDAVPLFALPGNPVSSYVSFELFVRPALRALMGLDPADRRTVRARVEPDDSAPLTSPEGKRQFLRGRYEPPADGEEIGTVRPVGGPGSHLLGSLARADALIVVPERTTEIARGDELEAVLLD</sequence>
<comment type="cofactor">
    <cofactor evidence="7">
        <name>Mg(2+)</name>
        <dbReference type="ChEBI" id="CHEBI:18420"/>
    </cofactor>
</comment>
<organism evidence="10 11">
    <name type="scientific">Streptomyces taklimakanensis</name>
    <dbReference type="NCBI Taxonomy" id="2569853"/>
    <lineage>
        <taxon>Bacteria</taxon>
        <taxon>Bacillati</taxon>
        <taxon>Actinomycetota</taxon>
        <taxon>Actinomycetes</taxon>
        <taxon>Kitasatosporales</taxon>
        <taxon>Streptomycetaceae</taxon>
        <taxon>Streptomyces</taxon>
    </lineage>
</organism>
<dbReference type="Proteomes" id="UP000473014">
    <property type="component" value="Unassembled WGS sequence"/>
</dbReference>
<dbReference type="Pfam" id="PF03453">
    <property type="entry name" value="MoeA_N"/>
    <property type="match status" value="1"/>
</dbReference>
<keyword evidence="7" id="KW-0479">Metal-binding</keyword>
<dbReference type="InterPro" id="IPR036135">
    <property type="entry name" value="MoeA_linker/N_sf"/>
</dbReference>
<evidence type="ECO:0000256" key="7">
    <source>
        <dbReference type="RuleBase" id="RU365090"/>
    </source>
</evidence>
<dbReference type="PANTHER" id="PTHR10192">
    <property type="entry name" value="MOLYBDOPTERIN BIOSYNTHESIS PROTEIN"/>
    <property type="match status" value="1"/>
</dbReference>
<protein>
    <recommendedName>
        <fullName evidence="7">Molybdopterin molybdenumtransferase</fullName>
        <ecNumber evidence="7">2.10.1.1</ecNumber>
    </recommendedName>
</protein>
<dbReference type="Pfam" id="PF00994">
    <property type="entry name" value="MoCF_biosynth"/>
    <property type="match status" value="2"/>
</dbReference>
<dbReference type="GO" id="GO:0061599">
    <property type="term" value="F:molybdopterin molybdotransferase activity"/>
    <property type="evidence" value="ECO:0007669"/>
    <property type="project" value="UniProtKB-UniRule"/>
</dbReference>
<dbReference type="PANTHER" id="PTHR10192:SF5">
    <property type="entry name" value="GEPHYRIN"/>
    <property type="match status" value="1"/>
</dbReference>
<comment type="catalytic activity">
    <reaction evidence="6">
        <text>adenylyl-molybdopterin + molybdate = Mo-molybdopterin + AMP + H(+)</text>
        <dbReference type="Rhea" id="RHEA:35047"/>
        <dbReference type="ChEBI" id="CHEBI:15378"/>
        <dbReference type="ChEBI" id="CHEBI:36264"/>
        <dbReference type="ChEBI" id="CHEBI:62727"/>
        <dbReference type="ChEBI" id="CHEBI:71302"/>
        <dbReference type="ChEBI" id="CHEBI:456215"/>
        <dbReference type="EC" id="2.10.1.1"/>
    </reaction>
</comment>
<evidence type="ECO:0000313" key="10">
    <source>
        <dbReference type="EMBL" id="MTE19454.1"/>
    </source>
</evidence>
<evidence type="ECO:0000256" key="4">
    <source>
        <dbReference type="ARBA" id="ARBA00022505"/>
    </source>
</evidence>
<dbReference type="UniPathway" id="UPA00344"/>
<accession>A0A6G2BB55</accession>
<feature type="region of interest" description="Disordered" evidence="8">
    <location>
        <begin position="291"/>
        <end position="335"/>
    </location>
</feature>
<evidence type="ECO:0000256" key="6">
    <source>
        <dbReference type="ARBA" id="ARBA00047317"/>
    </source>
</evidence>
<dbReference type="EC" id="2.10.1.1" evidence="7"/>
<dbReference type="InterPro" id="IPR005111">
    <property type="entry name" value="MoeA_C_domain_IV"/>
</dbReference>
<dbReference type="InterPro" id="IPR001453">
    <property type="entry name" value="MoaB/Mog_dom"/>
</dbReference>
<evidence type="ECO:0000259" key="9">
    <source>
        <dbReference type="SMART" id="SM00852"/>
    </source>
</evidence>
<dbReference type="SUPFAM" id="SSF53218">
    <property type="entry name" value="Molybdenum cofactor biosynthesis proteins"/>
    <property type="match status" value="1"/>
</dbReference>